<dbReference type="CDD" id="cd00303">
    <property type="entry name" value="retropepsin_like"/>
    <property type="match status" value="1"/>
</dbReference>
<feature type="compositionally biased region" description="Basic residues" evidence="1">
    <location>
        <begin position="88"/>
        <end position="97"/>
    </location>
</feature>
<comment type="caution">
    <text evidence="2">The sequence shown here is derived from an EMBL/GenBank/DDBJ whole genome shotgun (WGS) entry which is preliminary data.</text>
</comment>
<proteinExistence type="predicted"/>
<dbReference type="PANTHER" id="PTHR33067">
    <property type="entry name" value="RNA-DIRECTED DNA POLYMERASE-RELATED"/>
    <property type="match status" value="1"/>
</dbReference>
<feature type="region of interest" description="Disordered" evidence="1">
    <location>
        <begin position="255"/>
        <end position="366"/>
    </location>
</feature>
<feature type="compositionally biased region" description="Basic and acidic residues" evidence="1">
    <location>
        <begin position="323"/>
        <end position="346"/>
    </location>
</feature>
<feature type="compositionally biased region" description="Basic and acidic residues" evidence="1">
    <location>
        <begin position="272"/>
        <end position="292"/>
    </location>
</feature>
<gene>
    <name evidence="2" type="ORF">F2Q69_00029933</name>
</gene>
<feature type="region of interest" description="Disordered" evidence="1">
    <location>
        <begin position="1"/>
        <end position="181"/>
    </location>
</feature>
<protein>
    <submittedName>
        <fullName evidence="2">Uncharacterized protein</fullName>
    </submittedName>
</protein>
<organism evidence="2 3">
    <name type="scientific">Brassica cretica</name>
    <name type="common">Mustard</name>
    <dbReference type="NCBI Taxonomy" id="69181"/>
    <lineage>
        <taxon>Eukaryota</taxon>
        <taxon>Viridiplantae</taxon>
        <taxon>Streptophyta</taxon>
        <taxon>Embryophyta</taxon>
        <taxon>Tracheophyta</taxon>
        <taxon>Spermatophyta</taxon>
        <taxon>Magnoliopsida</taxon>
        <taxon>eudicotyledons</taxon>
        <taxon>Gunneridae</taxon>
        <taxon>Pentapetalae</taxon>
        <taxon>rosids</taxon>
        <taxon>malvids</taxon>
        <taxon>Brassicales</taxon>
        <taxon>Brassicaceae</taxon>
        <taxon>Brassiceae</taxon>
        <taxon>Brassica</taxon>
    </lineage>
</organism>
<sequence length="723" mass="81952">MRTEECREEDQSGSGLDRKRGPSQPRSPRPWARMTRTKVTSPMGEDDPLQGRLAHGRGRPAPRSPRPWARTTRAEVASPMGEDDPRRGHLSHGRGRPAPRSPLPWARTTRAKVTPPMGEDDPRRSHPAHGRGRPAPRSPRPWARMNRTEVISPMDEDRPPVPKPLALEGRGYGSTSHATAHAQSDMTIDADKDKQTHDGTFVNANAERTPAGNVSTVTTNAVILDQMKEMFASAQKKLDKQRKVVVSLAKQVETLTGKANSRNPRGATRASSDIRLDFETLRDRATRADKDSSGQNPNETVPPGAQATAKNLPPPAGSNEGGDIERINLDISDQSDHSDGGADVHPRRTRSQSARQDPSFEKPMTEEEENLYWVEQVTGISDKVAVDALRKTLWYRSKLRQWISLEKPRTIQDALHKATDFIMMEEEMKVLSQKYNPQKTFARRKNPRNDRYVHHEGEDLQGEHNYGINSEQGKTSGNTWTRNQFKDNSYCEFHQTRGHSTMNCKMPKIDVARLNALRPKPKPSENPPETVRTPSDDGEDPMEEDRVPTGRTLRRRKEKVAKHLKRGANEKEKENFLKRVFWIPLDKSFKEAYYTHRLWMFFRETREKEEDIKRIFCEAREKMRMSITLKKKSDPGQFAIPCTVKGIEFSHALCDTRASLSILPRVMADHLGLQVEPSQELFTFVDCSQRNSGGIVRDLEVQIGNGLVPVDFHVLDIKLWTSS</sequence>
<reference evidence="2" key="1">
    <citation type="submission" date="2019-12" db="EMBL/GenBank/DDBJ databases">
        <title>Genome sequencing and annotation of Brassica cretica.</title>
        <authorList>
            <person name="Studholme D.J."/>
            <person name="Sarris P."/>
        </authorList>
    </citation>
    <scope>NUCLEOTIDE SEQUENCE</scope>
    <source>
        <strain evidence="2">PFS-109/04</strain>
        <tissue evidence="2">Leaf</tissue>
    </source>
</reference>
<dbReference type="EMBL" id="QGKX02000088">
    <property type="protein sequence ID" value="KAF3588234.1"/>
    <property type="molecule type" value="Genomic_DNA"/>
</dbReference>
<dbReference type="Proteomes" id="UP000712600">
    <property type="component" value="Unassembled WGS sequence"/>
</dbReference>
<dbReference type="Gene3D" id="2.40.70.10">
    <property type="entry name" value="Acid Proteases"/>
    <property type="match status" value="1"/>
</dbReference>
<accession>A0A8S9S8L8</accession>
<evidence type="ECO:0000313" key="3">
    <source>
        <dbReference type="Proteomes" id="UP000712600"/>
    </source>
</evidence>
<dbReference type="PANTHER" id="PTHR33067:SF31">
    <property type="entry name" value="RNA-DIRECTED DNA POLYMERASE"/>
    <property type="match status" value="1"/>
</dbReference>
<dbReference type="InterPro" id="IPR021109">
    <property type="entry name" value="Peptidase_aspartic_dom_sf"/>
</dbReference>
<feature type="compositionally biased region" description="Basic residues" evidence="1">
    <location>
        <begin position="552"/>
        <end position="566"/>
    </location>
</feature>
<feature type="region of interest" description="Disordered" evidence="1">
    <location>
        <begin position="518"/>
        <end position="566"/>
    </location>
</feature>
<evidence type="ECO:0000313" key="2">
    <source>
        <dbReference type="EMBL" id="KAF3588234.1"/>
    </source>
</evidence>
<evidence type="ECO:0000256" key="1">
    <source>
        <dbReference type="SAM" id="MobiDB-lite"/>
    </source>
</evidence>
<dbReference type="AlphaFoldDB" id="A0A8S9S8L8"/>
<feature type="compositionally biased region" description="Basic residues" evidence="1">
    <location>
        <begin position="125"/>
        <end position="134"/>
    </location>
</feature>
<name>A0A8S9S8L8_BRACR</name>